<evidence type="ECO:0000313" key="2">
    <source>
        <dbReference type="Proteomes" id="UP000233556"/>
    </source>
</evidence>
<reference evidence="2" key="2">
    <citation type="submission" date="2017-12" db="EMBL/GenBank/DDBJ databases">
        <title>Genome sequence of the Bar-tailed Godwit (Limosa lapponica baueri).</title>
        <authorList>
            <person name="Lima N.C.B."/>
            <person name="Parody-Merino A.M."/>
            <person name="Battley P.F."/>
            <person name="Fidler A.E."/>
            <person name="Prosdocimi F."/>
        </authorList>
    </citation>
    <scope>NUCLEOTIDE SEQUENCE [LARGE SCALE GENOMIC DNA]</scope>
</reference>
<dbReference type="OrthoDB" id="10064699at2759"/>
<organism evidence="1 2">
    <name type="scientific">Limosa lapponica baueri</name>
    <dbReference type="NCBI Taxonomy" id="1758121"/>
    <lineage>
        <taxon>Eukaryota</taxon>
        <taxon>Metazoa</taxon>
        <taxon>Chordata</taxon>
        <taxon>Craniata</taxon>
        <taxon>Vertebrata</taxon>
        <taxon>Euteleostomi</taxon>
        <taxon>Archelosauria</taxon>
        <taxon>Archosauria</taxon>
        <taxon>Dinosauria</taxon>
        <taxon>Saurischia</taxon>
        <taxon>Theropoda</taxon>
        <taxon>Coelurosauria</taxon>
        <taxon>Aves</taxon>
        <taxon>Neognathae</taxon>
        <taxon>Neoaves</taxon>
        <taxon>Charadriiformes</taxon>
        <taxon>Scolopacidae</taxon>
        <taxon>Limosa</taxon>
    </lineage>
</organism>
<protein>
    <recommendedName>
        <fullName evidence="3">Rna-directed dna polymerase from mobile element jockey-like</fullName>
    </recommendedName>
</protein>
<name>A0A2I0TYA6_LIMLA</name>
<accession>A0A2I0TYA6</accession>
<evidence type="ECO:0000313" key="1">
    <source>
        <dbReference type="EMBL" id="PKU38804.1"/>
    </source>
</evidence>
<reference evidence="2" key="1">
    <citation type="submission" date="2017-11" db="EMBL/GenBank/DDBJ databases">
        <authorList>
            <person name="Lima N.C."/>
            <person name="Parody-Merino A.M."/>
            <person name="Battley P.F."/>
            <person name="Fidler A.E."/>
            <person name="Prosdocimi F."/>
        </authorList>
    </citation>
    <scope>NUCLEOTIDE SEQUENCE [LARGE SCALE GENOMIC DNA]</scope>
</reference>
<sequence>MSKRKPAISGVPQGSVLGPVLFTIFVGDRDSGIECTLSKFANDTKLCGMVNTLEGRDAIQRDLDRLERVLAYGVPCKLLPHGPRALDFVQIFGGLAVDQLYIALHRAMRSSPLTQRSGDWLSSCEMYAVKETDPVENDRDAVDNISSKNSVYEWNSKKKKRLSRGISHASSAIVSLARSHVANECSNEQFPLEMPIYTFQLPDLSVYSEDFRSFIERDLIEQATMVALEQAGGSGLGVSAAGHPDTWVSISNHTSFLELVHPAWVINARE</sequence>
<gene>
    <name evidence="1" type="ORF">llap_10896</name>
</gene>
<keyword evidence="2" id="KW-1185">Reference proteome</keyword>
<evidence type="ECO:0008006" key="3">
    <source>
        <dbReference type="Google" id="ProtNLM"/>
    </source>
</evidence>
<proteinExistence type="predicted"/>
<dbReference type="AlphaFoldDB" id="A0A2I0TYA6"/>
<dbReference type="Proteomes" id="UP000233556">
    <property type="component" value="Unassembled WGS sequence"/>
</dbReference>
<dbReference type="EMBL" id="KZ506652">
    <property type="protein sequence ID" value="PKU38804.1"/>
    <property type="molecule type" value="Genomic_DNA"/>
</dbReference>
<dbReference type="PANTHER" id="PTHR33332">
    <property type="entry name" value="REVERSE TRANSCRIPTASE DOMAIN-CONTAINING PROTEIN"/>
    <property type="match status" value="1"/>
</dbReference>